<sequence>VAAEVGRNNMNTSNESSQEVSKKSLEKAAERVRCLEDDLAKSRSEIIVLRSERDKIAIEAKFNAEAKGILARNVEFSQLVVDYQRKLRESSESLNAAEEFSRKLSMELSALKSEKEVLSNAEKRASDEVRNLSERVYRLQGTLGTIQSAEEVREEARVAERVKQEEHTKQLEREWAEAKKELQEERENVRRLALDRDQTMKNSLRQVEDMGKELTNALGALASAESRAAVAE</sequence>
<dbReference type="AlphaFoldDB" id="A0A2K3N4P2"/>
<dbReference type="PANTHER" id="PTHR18898">
    <property type="entry name" value="NUCLEOPROTEIN TPR-RELATED"/>
    <property type="match status" value="1"/>
</dbReference>
<proteinExistence type="predicted"/>
<feature type="coiled-coil region" evidence="1">
    <location>
        <begin position="161"/>
        <end position="202"/>
    </location>
</feature>
<feature type="coiled-coil region" evidence="1">
    <location>
        <begin position="108"/>
        <end position="135"/>
    </location>
</feature>
<reference evidence="3 4" key="1">
    <citation type="journal article" date="2014" name="Am. J. Bot.">
        <title>Genome assembly and annotation for red clover (Trifolium pratense; Fabaceae).</title>
        <authorList>
            <person name="Istvanek J."/>
            <person name="Jaros M."/>
            <person name="Krenek A."/>
            <person name="Repkova J."/>
        </authorList>
    </citation>
    <scope>NUCLEOTIDE SEQUENCE [LARGE SCALE GENOMIC DNA]</scope>
    <source>
        <strain evidence="4">cv. Tatra</strain>
        <tissue evidence="3">Young leaves</tissue>
    </source>
</reference>
<dbReference type="EMBL" id="ASHM01016161">
    <property type="protein sequence ID" value="PNX97996.1"/>
    <property type="molecule type" value="Genomic_DNA"/>
</dbReference>
<dbReference type="GO" id="GO:0005643">
    <property type="term" value="C:nuclear pore"/>
    <property type="evidence" value="ECO:0007669"/>
    <property type="project" value="TreeGrafter"/>
</dbReference>
<gene>
    <name evidence="3" type="ORF">L195_g021236</name>
</gene>
<dbReference type="GO" id="GO:0017056">
    <property type="term" value="F:structural constituent of nuclear pore"/>
    <property type="evidence" value="ECO:0007669"/>
    <property type="project" value="TreeGrafter"/>
</dbReference>
<dbReference type="PANTHER" id="PTHR18898:SF2">
    <property type="entry name" value="NUCLEOPROTEIN TPR"/>
    <property type="match status" value="1"/>
</dbReference>
<name>A0A2K3N4P2_TRIPR</name>
<evidence type="ECO:0000256" key="2">
    <source>
        <dbReference type="SAM" id="MobiDB-lite"/>
    </source>
</evidence>
<accession>A0A2K3N4P2</accession>
<feature type="region of interest" description="Disordered" evidence="2">
    <location>
        <begin position="1"/>
        <end position="24"/>
    </location>
</feature>
<feature type="compositionally biased region" description="Polar residues" evidence="2">
    <location>
        <begin position="8"/>
        <end position="19"/>
    </location>
</feature>
<feature type="non-terminal residue" evidence="3">
    <location>
        <position position="232"/>
    </location>
</feature>
<evidence type="ECO:0000256" key="1">
    <source>
        <dbReference type="SAM" id="Coils"/>
    </source>
</evidence>
<evidence type="ECO:0000313" key="3">
    <source>
        <dbReference type="EMBL" id="PNX97996.1"/>
    </source>
</evidence>
<reference evidence="3 4" key="2">
    <citation type="journal article" date="2017" name="Front. Plant Sci.">
        <title>Gene Classification and Mining of Molecular Markers Useful in Red Clover (Trifolium pratense) Breeding.</title>
        <authorList>
            <person name="Istvanek J."/>
            <person name="Dluhosova J."/>
            <person name="Dluhos P."/>
            <person name="Patkova L."/>
            <person name="Nedelnik J."/>
            <person name="Repkova J."/>
        </authorList>
    </citation>
    <scope>NUCLEOTIDE SEQUENCE [LARGE SCALE GENOMIC DNA]</scope>
    <source>
        <strain evidence="4">cv. Tatra</strain>
        <tissue evidence="3">Young leaves</tissue>
    </source>
</reference>
<evidence type="ECO:0000313" key="4">
    <source>
        <dbReference type="Proteomes" id="UP000236291"/>
    </source>
</evidence>
<dbReference type="Proteomes" id="UP000236291">
    <property type="component" value="Unassembled WGS sequence"/>
</dbReference>
<protein>
    <submittedName>
        <fullName evidence="3">Nuclear-pore anchor-like protein</fullName>
    </submittedName>
</protein>
<dbReference type="STRING" id="57577.A0A2K3N4P2"/>
<feature type="non-terminal residue" evidence="3">
    <location>
        <position position="1"/>
    </location>
</feature>
<dbReference type="ExpressionAtlas" id="A0A2K3N4P2">
    <property type="expression patterns" value="baseline"/>
</dbReference>
<comment type="caution">
    <text evidence="3">The sequence shown here is derived from an EMBL/GenBank/DDBJ whole genome shotgun (WGS) entry which is preliminary data.</text>
</comment>
<keyword evidence="1" id="KW-0175">Coiled coil</keyword>
<dbReference type="GO" id="GO:0006406">
    <property type="term" value="P:mRNA export from nucleus"/>
    <property type="evidence" value="ECO:0007669"/>
    <property type="project" value="TreeGrafter"/>
</dbReference>
<organism evidence="3 4">
    <name type="scientific">Trifolium pratense</name>
    <name type="common">Red clover</name>
    <dbReference type="NCBI Taxonomy" id="57577"/>
    <lineage>
        <taxon>Eukaryota</taxon>
        <taxon>Viridiplantae</taxon>
        <taxon>Streptophyta</taxon>
        <taxon>Embryophyta</taxon>
        <taxon>Tracheophyta</taxon>
        <taxon>Spermatophyta</taxon>
        <taxon>Magnoliopsida</taxon>
        <taxon>eudicotyledons</taxon>
        <taxon>Gunneridae</taxon>
        <taxon>Pentapetalae</taxon>
        <taxon>rosids</taxon>
        <taxon>fabids</taxon>
        <taxon>Fabales</taxon>
        <taxon>Fabaceae</taxon>
        <taxon>Papilionoideae</taxon>
        <taxon>50 kb inversion clade</taxon>
        <taxon>NPAAA clade</taxon>
        <taxon>Hologalegina</taxon>
        <taxon>IRL clade</taxon>
        <taxon>Trifolieae</taxon>
        <taxon>Trifolium</taxon>
    </lineage>
</organism>